<sequence>MTRSVHFIAILLGLTLLALLNVNAVALPTEALLQDRAGPAEWPEQGHAAKRRQAPTNANRIKRGMSPLPPKKRSPTATHQLVPRLSPAPGASSQFGYNFRQCTDSFDTLAAGPTITADNVQSAVDQCATSANNGLYENFGIRYLGFNSYSCQLGLSSVNNVPCDDDNFGFYSQPT</sequence>
<feature type="chain" id="PRO_5043766030" evidence="2">
    <location>
        <begin position="27"/>
        <end position="175"/>
    </location>
</feature>
<accession>A0AAW0YZ64</accession>
<keyword evidence="4" id="KW-1185">Reference proteome</keyword>
<dbReference type="EMBL" id="JBCAWK010000005">
    <property type="protein sequence ID" value="KAK8858419.1"/>
    <property type="molecule type" value="Genomic_DNA"/>
</dbReference>
<proteinExistence type="predicted"/>
<dbReference type="AlphaFoldDB" id="A0AAW0YZ64"/>
<name>A0AAW0YZ64_9TREE</name>
<dbReference type="GeneID" id="92179904"/>
<protein>
    <submittedName>
        <fullName evidence="3">Uncharacterized protein</fullName>
    </submittedName>
</protein>
<gene>
    <name evidence="3" type="ORF">IAR55_002646</name>
</gene>
<organism evidence="3 4">
    <name type="scientific">Kwoniella newhampshirensis</name>
    <dbReference type="NCBI Taxonomy" id="1651941"/>
    <lineage>
        <taxon>Eukaryota</taxon>
        <taxon>Fungi</taxon>
        <taxon>Dikarya</taxon>
        <taxon>Basidiomycota</taxon>
        <taxon>Agaricomycotina</taxon>
        <taxon>Tremellomycetes</taxon>
        <taxon>Tremellales</taxon>
        <taxon>Cryptococcaceae</taxon>
        <taxon>Kwoniella</taxon>
    </lineage>
</organism>
<feature type="region of interest" description="Disordered" evidence="1">
    <location>
        <begin position="40"/>
        <end position="89"/>
    </location>
</feature>
<evidence type="ECO:0000313" key="4">
    <source>
        <dbReference type="Proteomes" id="UP001388673"/>
    </source>
</evidence>
<dbReference type="Proteomes" id="UP001388673">
    <property type="component" value="Unassembled WGS sequence"/>
</dbReference>
<evidence type="ECO:0000313" key="3">
    <source>
        <dbReference type="EMBL" id="KAK8858419.1"/>
    </source>
</evidence>
<evidence type="ECO:0000256" key="2">
    <source>
        <dbReference type="SAM" id="SignalP"/>
    </source>
</evidence>
<keyword evidence="2" id="KW-0732">Signal</keyword>
<reference evidence="3 4" key="1">
    <citation type="journal article" date="2024" name="bioRxiv">
        <title>Comparative genomics of Cryptococcus and Kwoniella reveals pathogenesis evolution and contrasting karyotype dynamics via intercentromeric recombination or chromosome fusion.</title>
        <authorList>
            <person name="Coelho M.A."/>
            <person name="David-Palma M."/>
            <person name="Shea T."/>
            <person name="Bowers K."/>
            <person name="McGinley-Smith S."/>
            <person name="Mohammad A.W."/>
            <person name="Gnirke A."/>
            <person name="Yurkov A.M."/>
            <person name="Nowrousian M."/>
            <person name="Sun S."/>
            <person name="Cuomo C.A."/>
            <person name="Heitman J."/>
        </authorList>
    </citation>
    <scope>NUCLEOTIDE SEQUENCE [LARGE SCALE GENOMIC DNA]</scope>
    <source>
        <strain evidence="3 4">CBS 13917</strain>
    </source>
</reference>
<dbReference type="RefSeq" id="XP_066803260.1">
    <property type="nucleotide sequence ID" value="XM_066945759.1"/>
</dbReference>
<evidence type="ECO:0000256" key="1">
    <source>
        <dbReference type="SAM" id="MobiDB-lite"/>
    </source>
</evidence>
<feature type="signal peptide" evidence="2">
    <location>
        <begin position="1"/>
        <end position="26"/>
    </location>
</feature>
<comment type="caution">
    <text evidence="3">The sequence shown here is derived from an EMBL/GenBank/DDBJ whole genome shotgun (WGS) entry which is preliminary data.</text>
</comment>
<dbReference type="KEGG" id="kne:92179904"/>